<keyword evidence="5" id="KW-1185">Reference proteome</keyword>
<dbReference type="GO" id="GO:0004866">
    <property type="term" value="F:endopeptidase inhibitor activity"/>
    <property type="evidence" value="ECO:0007669"/>
    <property type="project" value="InterPro"/>
</dbReference>
<comment type="caution">
    <text evidence="4">The sequence shown here is derived from an EMBL/GenBank/DDBJ whole genome shotgun (WGS) entry which is preliminary data.</text>
</comment>
<dbReference type="InterPro" id="IPR002160">
    <property type="entry name" value="Prot_inh_Kunz-lg"/>
</dbReference>
<evidence type="ECO:0000256" key="2">
    <source>
        <dbReference type="ARBA" id="ARBA00023157"/>
    </source>
</evidence>
<organism evidence="4 5">
    <name type="scientific">Saponaria officinalis</name>
    <name type="common">Common soapwort</name>
    <name type="synonym">Lychnis saponaria</name>
    <dbReference type="NCBI Taxonomy" id="3572"/>
    <lineage>
        <taxon>Eukaryota</taxon>
        <taxon>Viridiplantae</taxon>
        <taxon>Streptophyta</taxon>
        <taxon>Embryophyta</taxon>
        <taxon>Tracheophyta</taxon>
        <taxon>Spermatophyta</taxon>
        <taxon>Magnoliopsida</taxon>
        <taxon>eudicotyledons</taxon>
        <taxon>Gunneridae</taxon>
        <taxon>Pentapetalae</taxon>
        <taxon>Caryophyllales</taxon>
        <taxon>Caryophyllaceae</taxon>
        <taxon>Caryophylleae</taxon>
        <taxon>Saponaria</taxon>
    </lineage>
</organism>
<feature type="signal peptide" evidence="3">
    <location>
        <begin position="1"/>
        <end position="29"/>
    </location>
</feature>
<dbReference type="CDD" id="cd00178">
    <property type="entry name" value="beta-trefoil_STI"/>
    <property type="match status" value="1"/>
</dbReference>
<evidence type="ECO:0000313" key="4">
    <source>
        <dbReference type="EMBL" id="KAK9675891.1"/>
    </source>
</evidence>
<gene>
    <name evidence="4" type="ORF">RND81_11G039000</name>
</gene>
<keyword evidence="2" id="KW-1015">Disulfide bond</keyword>
<dbReference type="SUPFAM" id="SSF50386">
    <property type="entry name" value="STI-like"/>
    <property type="match status" value="1"/>
</dbReference>
<dbReference type="InterPro" id="IPR056368">
    <property type="entry name" value="KTI1"/>
</dbReference>
<dbReference type="InterPro" id="IPR011065">
    <property type="entry name" value="Kunitz_inhibitor_STI-like_sf"/>
</dbReference>
<proteinExistence type="inferred from homology"/>
<dbReference type="Gene3D" id="2.80.10.50">
    <property type="match status" value="1"/>
</dbReference>
<evidence type="ECO:0000256" key="3">
    <source>
        <dbReference type="SAM" id="SignalP"/>
    </source>
</evidence>
<keyword evidence="3" id="KW-0732">Signal</keyword>
<dbReference type="EMBL" id="JBDFQZ010000011">
    <property type="protein sequence ID" value="KAK9675891.1"/>
    <property type="molecule type" value="Genomic_DNA"/>
</dbReference>
<dbReference type="SMART" id="SM00452">
    <property type="entry name" value="STI"/>
    <property type="match status" value="1"/>
</dbReference>
<evidence type="ECO:0000313" key="5">
    <source>
        <dbReference type="Proteomes" id="UP001443914"/>
    </source>
</evidence>
<feature type="chain" id="PRO_5043587160" evidence="3">
    <location>
        <begin position="30"/>
        <end position="194"/>
    </location>
</feature>
<sequence length="194" mass="21187">MSTFPLQATTTTTTLLLVFLFLTPSTTTADVVVDHEGDPLVAGNYYYAMPIATQKGGGLTMFNNGSVMCPDFIVARSTEDTDFGIPINLGPQTPDQDKNIHTSSNLSISFKYLSPQPLCRRRYTTVWAVETEKAVVVLDGEEGSEDSLFKLEKYGDQLSGGYKILAKEKTLLYDEQSLVGLDSGNPLLVVFVKA</sequence>
<evidence type="ECO:0000256" key="1">
    <source>
        <dbReference type="ARBA" id="ARBA00005440"/>
    </source>
</evidence>
<dbReference type="PANTHER" id="PTHR33107:SF81">
    <property type="entry name" value="TRYPSIN INHIBITOR A"/>
    <property type="match status" value="1"/>
</dbReference>
<comment type="similarity">
    <text evidence="1">Belongs to the protease inhibitor I3 (leguminous Kunitz-type inhibitor) family.</text>
</comment>
<dbReference type="PANTHER" id="PTHR33107">
    <property type="entry name" value="KUNITZ TRYPSIN INHIBITOR 2"/>
    <property type="match status" value="1"/>
</dbReference>
<dbReference type="AlphaFoldDB" id="A0AAW1HHQ5"/>
<protein>
    <submittedName>
        <fullName evidence="4">Uncharacterized protein</fullName>
    </submittedName>
</protein>
<dbReference type="Proteomes" id="UP001443914">
    <property type="component" value="Unassembled WGS sequence"/>
</dbReference>
<dbReference type="Pfam" id="PF00197">
    <property type="entry name" value="Kunitz_legume"/>
    <property type="match status" value="1"/>
</dbReference>
<accession>A0AAW1HHQ5</accession>
<name>A0AAW1HHQ5_SAPOF</name>
<reference evidence="4" key="1">
    <citation type="submission" date="2024-03" db="EMBL/GenBank/DDBJ databases">
        <title>WGS assembly of Saponaria officinalis var. Norfolk2.</title>
        <authorList>
            <person name="Jenkins J."/>
            <person name="Shu S."/>
            <person name="Grimwood J."/>
            <person name="Barry K."/>
            <person name="Goodstein D."/>
            <person name="Schmutz J."/>
            <person name="Leebens-Mack J."/>
            <person name="Osbourn A."/>
        </authorList>
    </citation>
    <scope>NUCLEOTIDE SEQUENCE [LARGE SCALE GENOMIC DNA]</scope>
    <source>
        <strain evidence="4">JIC</strain>
    </source>
</reference>